<dbReference type="InterPro" id="IPR036873">
    <property type="entry name" value="Rhodanese-like_dom_sf"/>
</dbReference>
<accession>A0ABQ0ACW6</accession>
<proteinExistence type="predicted"/>
<reference evidence="2 3" key="1">
    <citation type="submission" date="2024-04" db="EMBL/GenBank/DDBJ databases">
        <title>Draft genome sequence of Sessilibacter corallicola NBRC 116591.</title>
        <authorList>
            <person name="Miyakawa T."/>
            <person name="Kusuya Y."/>
            <person name="Miura T."/>
        </authorList>
    </citation>
    <scope>NUCLEOTIDE SEQUENCE [LARGE SCALE GENOMIC DNA]</scope>
    <source>
        <strain evidence="2 3">KU-00831-HH</strain>
    </source>
</reference>
<dbReference type="EMBL" id="BAABWN010000012">
    <property type="protein sequence ID" value="GAA6169485.1"/>
    <property type="molecule type" value="Genomic_DNA"/>
</dbReference>
<dbReference type="SMART" id="SM00450">
    <property type="entry name" value="RHOD"/>
    <property type="match status" value="1"/>
</dbReference>
<evidence type="ECO:0000313" key="3">
    <source>
        <dbReference type="Proteomes" id="UP001465153"/>
    </source>
</evidence>
<comment type="caution">
    <text evidence="2">The sequence shown here is derived from an EMBL/GenBank/DDBJ whole genome shotgun (WGS) entry which is preliminary data.</text>
</comment>
<gene>
    <name evidence="2" type="ORF">NBRC116591_32960</name>
</gene>
<dbReference type="PANTHER" id="PTHR44086">
    <property type="entry name" value="THIOSULFATE SULFURTRANSFERASE RDL2, MITOCHONDRIAL-RELATED"/>
    <property type="match status" value="1"/>
</dbReference>
<dbReference type="Gene3D" id="3.40.250.10">
    <property type="entry name" value="Rhodanese-like domain"/>
    <property type="match status" value="1"/>
</dbReference>
<protein>
    <submittedName>
        <fullName evidence="2">Rhodanese-like domain-containing protein</fullName>
    </submittedName>
</protein>
<dbReference type="RefSeq" id="WP_233090258.1">
    <property type="nucleotide sequence ID" value="NZ_BAABWN010000012.1"/>
</dbReference>
<dbReference type="SUPFAM" id="SSF52821">
    <property type="entry name" value="Rhodanese/Cell cycle control phosphatase"/>
    <property type="match status" value="1"/>
</dbReference>
<dbReference type="PROSITE" id="PS50206">
    <property type="entry name" value="RHODANESE_3"/>
    <property type="match status" value="1"/>
</dbReference>
<dbReference type="PANTHER" id="PTHR44086:SF13">
    <property type="entry name" value="THIOSULFATE SULFURTRANSFERASE PSPE"/>
    <property type="match status" value="1"/>
</dbReference>
<evidence type="ECO:0000313" key="2">
    <source>
        <dbReference type="EMBL" id="GAA6169485.1"/>
    </source>
</evidence>
<dbReference type="Pfam" id="PF00581">
    <property type="entry name" value="Rhodanese"/>
    <property type="match status" value="1"/>
</dbReference>
<dbReference type="Proteomes" id="UP001465153">
    <property type="component" value="Unassembled WGS sequence"/>
</dbReference>
<name>A0ABQ0ACW6_9GAMM</name>
<evidence type="ECO:0000259" key="1">
    <source>
        <dbReference type="PROSITE" id="PS50206"/>
    </source>
</evidence>
<feature type="domain" description="Rhodanese" evidence="1">
    <location>
        <begin position="31"/>
        <end position="128"/>
    </location>
</feature>
<keyword evidence="3" id="KW-1185">Reference proteome</keyword>
<sequence length="134" mass="15000">MPLLKNAAQLVEEANARIDSLSVEEAINKLNSDDTVFVDIRDVRELEREGMIPGAVHAPRGMLEFWVDPNSPYFKPIFSEDKTFILYCQSSWRSALAVATLLDMGMEKITHVRGGFNAWKEGNGATVAKEKKSQ</sequence>
<dbReference type="CDD" id="cd01447">
    <property type="entry name" value="Polysulfide_ST"/>
    <property type="match status" value="1"/>
</dbReference>
<dbReference type="InterPro" id="IPR001763">
    <property type="entry name" value="Rhodanese-like_dom"/>
</dbReference>
<organism evidence="2 3">
    <name type="scientific">Sessilibacter corallicola</name>
    <dbReference type="NCBI Taxonomy" id="2904075"/>
    <lineage>
        <taxon>Bacteria</taxon>
        <taxon>Pseudomonadati</taxon>
        <taxon>Pseudomonadota</taxon>
        <taxon>Gammaproteobacteria</taxon>
        <taxon>Cellvibrionales</taxon>
        <taxon>Cellvibrionaceae</taxon>
        <taxon>Sessilibacter</taxon>
    </lineage>
</organism>